<feature type="region of interest" description="Disordered" evidence="1">
    <location>
        <begin position="1"/>
        <end position="22"/>
    </location>
</feature>
<evidence type="ECO:0000313" key="2">
    <source>
        <dbReference type="EMBL" id="BAJ15264.1"/>
    </source>
</evidence>
<protein>
    <submittedName>
        <fullName evidence="2">Uncharacterized protein</fullName>
    </submittedName>
</protein>
<dbReference type="EMBL" id="AB534719">
    <property type="protein sequence ID" value="BAJ15264.1"/>
    <property type="molecule type" value="Genomic_DNA"/>
</dbReference>
<name>E0D3V5_SPHMC</name>
<geneLocation type="plasmid" evidence="2">
    <name>pSM103mini</name>
</geneLocation>
<sequence>MNRGWLTLPRRSQAQSRRNLHLPPPAARLRVTARRNGALIYVVRRASMSRTAAITGKSISQLKRLLIWWRRLLTRTQSGFLSIKRSPSILSAANCPTSTAPRTLFTTG</sequence>
<evidence type="ECO:0000256" key="1">
    <source>
        <dbReference type="SAM" id="MobiDB-lite"/>
    </source>
</evidence>
<proteinExistence type="predicted"/>
<keyword evidence="2" id="KW-0614">Plasmid</keyword>
<dbReference type="AlphaFoldDB" id="E0D3V5"/>
<accession>E0D3V5</accession>
<organism evidence="2">
    <name type="scientific">Sphingopyxis macrogoltabida</name>
    <name type="common">Sphingomonas macrogoltabidus</name>
    <dbReference type="NCBI Taxonomy" id="33050"/>
    <lineage>
        <taxon>Bacteria</taxon>
        <taxon>Pseudomonadati</taxon>
        <taxon>Pseudomonadota</taxon>
        <taxon>Alphaproteobacteria</taxon>
        <taxon>Sphingomonadales</taxon>
        <taxon>Sphingomonadaceae</taxon>
        <taxon>Sphingopyxis</taxon>
    </lineage>
</organism>
<reference evidence="2" key="1">
    <citation type="journal article" date="2011" name="Biosci. Biotechnol. Biochem.">
        <title>Characterization of a cryptic plasmid, pSM103mini, from polyethylene-glycol degrading Sphingopyxis macrogoltabida strain 103.</title>
        <authorList>
            <person name="Tani A."/>
            <person name="Tanaka A."/>
            <person name="Minami T."/>
            <person name="Kimbara K."/>
            <person name="Kawai F."/>
        </authorList>
    </citation>
    <scope>NUCLEOTIDE SEQUENCE</scope>
    <source>
        <strain evidence="2">103</strain>
        <plasmid evidence="2">pSM103mini</plasmid>
    </source>
</reference>